<dbReference type="InterPro" id="IPR001584">
    <property type="entry name" value="Integrase_cat-core"/>
</dbReference>
<sequence length="434" mass="47750">MVHLEIVTNNQTSGFINALRRFIGRRGAPKSILSDNATQFKLGYSIVNADLRTLVNKSATLTSFMAQHEIEIKHITPLSPWQGGIYERLVALVKNMINKVLGHTTLPFLELETLLIEVEGILNSRPITPNKKDASDCPALRPIDFLCPSAMLALPEKTDSFATSYFQALKDFVPRKAAHSRLQPKEGHVVLIQTKALPRYKWPIGVIVGITRSKDGNVQSVQVKTKDYTLEKPVNQLIPLEDPGEEEDNSVAESSAQPDPEASPKATPTPQSRGRPKGSKNKKKSVVDDSVQKPSSAEAPLGEKPKRPRGRPPKNPQTQPSSITKPSTATTPSTTTKPSSATNDARSRPYLPRQSSFLPSWRKVTLPRSPSCHPIFTNLYCIPLGSLCPAVFNKHVVNLTVVVYHLNGRSQGLHNSHGSLGVWAHHPSIPSRDR</sequence>
<dbReference type="PROSITE" id="PS50994">
    <property type="entry name" value="INTEGRASE"/>
    <property type="match status" value="1"/>
</dbReference>
<feature type="domain" description="Integrase catalytic" evidence="2">
    <location>
        <begin position="1"/>
        <end position="150"/>
    </location>
</feature>
<keyword evidence="4" id="KW-1185">Reference proteome</keyword>
<reference evidence="4" key="1">
    <citation type="submission" date="2017-10" db="EMBL/GenBank/DDBJ databases">
        <title>Rapid genome shrinkage in a self-fertile nematode reveals novel sperm competition proteins.</title>
        <authorList>
            <person name="Yin D."/>
            <person name="Schwarz E.M."/>
            <person name="Thomas C.G."/>
            <person name="Felde R.L."/>
            <person name="Korf I.F."/>
            <person name="Cutter A.D."/>
            <person name="Schartner C.M."/>
            <person name="Ralston E.J."/>
            <person name="Meyer B.J."/>
            <person name="Haag E.S."/>
        </authorList>
    </citation>
    <scope>NUCLEOTIDE SEQUENCE [LARGE SCALE GENOMIC DNA]</scope>
    <source>
        <strain evidence="4">JU1422</strain>
    </source>
</reference>
<evidence type="ECO:0000313" key="4">
    <source>
        <dbReference type="Proteomes" id="UP000230233"/>
    </source>
</evidence>
<evidence type="ECO:0000313" key="3">
    <source>
        <dbReference type="EMBL" id="PIC27468.1"/>
    </source>
</evidence>
<dbReference type="Gene3D" id="3.30.420.10">
    <property type="entry name" value="Ribonuclease H-like superfamily/Ribonuclease H"/>
    <property type="match status" value="1"/>
</dbReference>
<dbReference type="GO" id="GO:0003676">
    <property type="term" value="F:nucleic acid binding"/>
    <property type="evidence" value="ECO:0007669"/>
    <property type="project" value="InterPro"/>
</dbReference>
<dbReference type="OrthoDB" id="8019190at2759"/>
<dbReference type="InterPro" id="IPR040676">
    <property type="entry name" value="DUF5641"/>
</dbReference>
<organism evidence="3 4">
    <name type="scientific">Caenorhabditis nigoni</name>
    <dbReference type="NCBI Taxonomy" id="1611254"/>
    <lineage>
        <taxon>Eukaryota</taxon>
        <taxon>Metazoa</taxon>
        <taxon>Ecdysozoa</taxon>
        <taxon>Nematoda</taxon>
        <taxon>Chromadorea</taxon>
        <taxon>Rhabditida</taxon>
        <taxon>Rhabditina</taxon>
        <taxon>Rhabditomorpha</taxon>
        <taxon>Rhabditoidea</taxon>
        <taxon>Rhabditidae</taxon>
        <taxon>Peloderinae</taxon>
        <taxon>Caenorhabditis</taxon>
    </lineage>
</organism>
<evidence type="ECO:0000259" key="2">
    <source>
        <dbReference type="PROSITE" id="PS50994"/>
    </source>
</evidence>
<comment type="caution">
    <text evidence="3">The sequence shown here is derived from an EMBL/GenBank/DDBJ whole genome shotgun (WGS) entry which is preliminary data.</text>
</comment>
<gene>
    <name evidence="3" type="primary">Cnig_chr_V.g19715</name>
    <name evidence="3" type="ORF">B9Z55_019715</name>
</gene>
<feature type="compositionally biased region" description="Low complexity" evidence="1">
    <location>
        <begin position="320"/>
        <end position="342"/>
    </location>
</feature>
<evidence type="ECO:0000256" key="1">
    <source>
        <dbReference type="SAM" id="MobiDB-lite"/>
    </source>
</evidence>
<dbReference type="PANTHER" id="PTHR47331">
    <property type="entry name" value="PHD-TYPE DOMAIN-CONTAINING PROTEIN"/>
    <property type="match status" value="1"/>
</dbReference>
<dbReference type="GO" id="GO:0015074">
    <property type="term" value="P:DNA integration"/>
    <property type="evidence" value="ECO:0007669"/>
    <property type="project" value="InterPro"/>
</dbReference>
<protein>
    <recommendedName>
        <fullName evidence="2">Integrase catalytic domain-containing protein</fullName>
    </recommendedName>
</protein>
<dbReference type="InterPro" id="IPR012337">
    <property type="entry name" value="RNaseH-like_sf"/>
</dbReference>
<feature type="compositionally biased region" description="Basic residues" evidence="1">
    <location>
        <begin position="274"/>
        <end position="284"/>
    </location>
</feature>
<name>A0A2G5TJN7_9PELO</name>
<dbReference type="Proteomes" id="UP000230233">
    <property type="component" value="Chromosome V"/>
</dbReference>
<dbReference type="Pfam" id="PF18701">
    <property type="entry name" value="DUF5641"/>
    <property type="match status" value="1"/>
</dbReference>
<feature type="region of interest" description="Disordered" evidence="1">
    <location>
        <begin position="234"/>
        <end position="354"/>
    </location>
</feature>
<dbReference type="AlphaFoldDB" id="A0A2G5TJN7"/>
<proteinExistence type="predicted"/>
<dbReference type="SUPFAM" id="SSF53098">
    <property type="entry name" value="Ribonuclease H-like"/>
    <property type="match status" value="1"/>
</dbReference>
<dbReference type="STRING" id="1611254.A0A2G5TJN7"/>
<dbReference type="InterPro" id="IPR036397">
    <property type="entry name" value="RNaseH_sf"/>
</dbReference>
<accession>A0A2G5TJN7</accession>
<dbReference type="PANTHER" id="PTHR47331:SF1">
    <property type="entry name" value="GAG-LIKE PROTEIN"/>
    <property type="match status" value="1"/>
</dbReference>
<dbReference type="EMBL" id="PDUG01000005">
    <property type="protein sequence ID" value="PIC27468.1"/>
    <property type="molecule type" value="Genomic_DNA"/>
</dbReference>